<keyword evidence="2" id="KW-0472">Membrane</keyword>
<dbReference type="InterPro" id="IPR021235">
    <property type="entry name" value="DUF2637"/>
</dbReference>
<feature type="region of interest" description="Disordered" evidence="1">
    <location>
        <begin position="58"/>
        <end position="115"/>
    </location>
</feature>
<feature type="transmembrane region" description="Helical" evidence="2">
    <location>
        <begin position="117"/>
        <end position="141"/>
    </location>
</feature>
<evidence type="ECO:0000256" key="1">
    <source>
        <dbReference type="SAM" id="MobiDB-lite"/>
    </source>
</evidence>
<evidence type="ECO:0000256" key="2">
    <source>
        <dbReference type="SAM" id="Phobius"/>
    </source>
</evidence>
<name>A0A2W5X038_9MICO</name>
<proteinExistence type="predicted"/>
<sequence length="380" mass="37884">MTSRPPVLSQPRPTSSEARTRGRSAPVLNVERVLTGSVNTSPGGLVPGVHEGVRIVGTRRSPDKSAQTGVTRAPIHGKVHVRPRSQGRGETVTDHQPGPETDPAPAGGTSRPPHSPAVLAAPVVLTLGVVGAAFALSFTALSQAALWGQVPAGLAWCVPALVDASMLVHAAAALIQRARGERTWFSWTLLALFALVSVVASAAHAWGVEGITQLAVGTAVVSLAPVGVLASVRTLASLVARHPAAARPARDAATDAARAETTAPAPDPAPGTAETRPRKSARAARTASAAQTAADTSAAPYPEDADAAGKAAKPATSKTGATKQPAKSPAKTPTPAKAPAAQTRPTSAAQPAGPKAPATTAGAKVSGTTPGAAATKTGAA</sequence>
<comment type="caution">
    <text evidence="3">The sequence shown here is derived from an EMBL/GenBank/DDBJ whole genome shotgun (WGS) entry which is preliminary data.</text>
</comment>
<evidence type="ECO:0008006" key="5">
    <source>
        <dbReference type="Google" id="ProtNLM"/>
    </source>
</evidence>
<dbReference type="Proteomes" id="UP000248783">
    <property type="component" value="Unassembled WGS sequence"/>
</dbReference>
<feature type="compositionally biased region" description="Basic residues" evidence="1">
    <location>
        <begin position="75"/>
        <end position="85"/>
    </location>
</feature>
<feature type="region of interest" description="Disordered" evidence="1">
    <location>
        <begin position="243"/>
        <end position="380"/>
    </location>
</feature>
<evidence type="ECO:0000313" key="3">
    <source>
        <dbReference type="EMBL" id="PZR53575.1"/>
    </source>
</evidence>
<gene>
    <name evidence="3" type="ORF">DNL40_08020</name>
</gene>
<feature type="transmembrane region" description="Helical" evidence="2">
    <location>
        <begin position="214"/>
        <end position="232"/>
    </location>
</feature>
<dbReference type="AlphaFoldDB" id="A0A2W5X038"/>
<keyword evidence="2" id="KW-0812">Transmembrane</keyword>
<feature type="transmembrane region" description="Helical" evidence="2">
    <location>
        <begin position="153"/>
        <end position="175"/>
    </location>
</feature>
<feature type="compositionally biased region" description="Low complexity" evidence="1">
    <location>
        <begin position="283"/>
        <end position="299"/>
    </location>
</feature>
<feature type="compositionally biased region" description="Low complexity" evidence="1">
    <location>
        <begin position="308"/>
        <end position="380"/>
    </location>
</feature>
<evidence type="ECO:0000313" key="4">
    <source>
        <dbReference type="Proteomes" id="UP000248783"/>
    </source>
</evidence>
<reference evidence="3 4" key="1">
    <citation type="submission" date="2018-06" db="EMBL/GenBank/DDBJ databases">
        <title>Whole genome sequencing of a novel hydrocarbon degrading bacterial strain, PW21 isolated from oil contaminated produced water sample.</title>
        <authorList>
            <person name="Nagkirti P."/>
            <person name="Shaikh A."/>
            <person name="Gowdaman V."/>
            <person name="Engineer A.E."/>
            <person name="Dagar S."/>
            <person name="Dhakephalkar P.K."/>
        </authorList>
    </citation>
    <scope>NUCLEOTIDE SEQUENCE [LARGE SCALE GENOMIC DNA]</scope>
    <source>
        <strain evidence="3 4">PW21</strain>
    </source>
</reference>
<keyword evidence="4" id="KW-1185">Reference proteome</keyword>
<dbReference type="EMBL" id="QKWH01000004">
    <property type="protein sequence ID" value="PZR53575.1"/>
    <property type="molecule type" value="Genomic_DNA"/>
</dbReference>
<feature type="compositionally biased region" description="Low complexity" evidence="1">
    <location>
        <begin position="254"/>
        <end position="264"/>
    </location>
</feature>
<protein>
    <recommendedName>
        <fullName evidence="5">DUF2637 domain-containing protein</fullName>
    </recommendedName>
</protein>
<feature type="region of interest" description="Disordered" evidence="1">
    <location>
        <begin position="1"/>
        <end position="30"/>
    </location>
</feature>
<feature type="transmembrane region" description="Helical" evidence="2">
    <location>
        <begin position="187"/>
        <end position="208"/>
    </location>
</feature>
<organism evidence="3 4">
    <name type="scientific">Xylanimonas oleitrophica</name>
    <dbReference type="NCBI Taxonomy" id="2607479"/>
    <lineage>
        <taxon>Bacteria</taxon>
        <taxon>Bacillati</taxon>
        <taxon>Actinomycetota</taxon>
        <taxon>Actinomycetes</taxon>
        <taxon>Micrococcales</taxon>
        <taxon>Promicromonosporaceae</taxon>
        <taxon>Xylanimonas</taxon>
    </lineage>
</organism>
<dbReference type="Pfam" id="PF10935">
    <property type="entry name" value="DUF2637"/>
    <property type="match status" value="1"/>
</dbReference>
<keyword evidence="2" id="KW-1133">Transmembrane helix</keyword>
<accession>A0A2W5X038</accession>